<name>A0ABP7NSU9_9BACT</name>
<comment type="similarity">
    <text evidence="1">Belongs to the DNA polymerase type-Y family.</text>
</comment>
<dbReference type="Pfam" id="PF00817">
    <property type="entry name" value="IMS"/>
    <property type="match status" value="1"/>
</dbReference>
<dbReference type="PANTHER" id="PTHR11076">
    <property type="entry name" value="DNA REPAIR POLYMERASE UMUC / TRANSFERASE FAMILY MEMBER"/>
    <property type="match status" value="1"/>
</dbReference>
<dbReference type="RefSeq" id="WP_345117591.1">
    <property type="nucleotide sequence ID" value="NZ_BAABDH010000112.1"/>
</dbReference>
<evidence type="ECO:0000313" key="7">
    <source>
        <dbReference type="EMBL" id="GAA3953423.1"/>
    </source>
</evidence>
<proteinExistence type="inferred from homology"/>
<dbReference type="InterPro" id="IPR050116">
    <property type="entry name" value="DNA_polymerase-Y"/>
</dbReference>
<dbReference type="InterPro" id="IPR001126">
    <property type="entry name" value="UmuC"/>
</dbReference>
<dbReference type="Pfam" id="PF13438">
    <property type="entry name" value="DUF4113"/>
    <property type="match status" value="1"/>
</dbReference>
<feature type="domain" description="UmuC" evidence="6">
    <location>
        <begin position="2"/>
        <end position="186"/>
    </location>
</feature>
<evidence type="ECO:0000256" key="3">
    <source>
        <dbReference type="ARBA" id="ARBA00023199"/>
    </source>
</evidence>
<accession>A0ABP7NSU9</accession>
<evidence type="ECO:0000256" key="2">
    <source>
        <dbReference type="ARBA" id="ARBA00022763"/>
    </source>
</evidence>
<keyword evidence="3" id="KW-0741">SOS mutagenesis</keyword>
<dbReference type="InterPro" id="IPR025188">
    <property type="entry name" value="DUF4113"/>
</dbReference>
<dbReference type="SUPFAM" id="SSF56672">
    <property type="entry name" value="DNA/RNA polymerases"/>
    <property type="match status" value="1"/>
</dbReference>
<organism evidence="7 8">
    <name type="scientific">Hymenobacter algoricola</name>
    <dbReference type="NCBI Taxonomy" id="486267"/>
    <lineage>
        <taxon>Bacteria</taxon>
        <taxon>Pseudomonadati</taxon>
        <taxon>Bacteroidota</taxon>
        <taxon>Cytophagia</taxon>
        <taxon>Cytophagales</taxon>
        <taxon>Hymenobacteraceae</taxon>
        <taxon>Hymenobacter</taxon>
    </lineage>
</organism>
<dbReference type="Gene3D" id="3.40.1170.60">
    <property type="match status" value="1"/>
</dbReference>
<dbReference type="InterPro" id="IPR043502">
    <property type="entry name" value="DNA/RNA_pol_sf"/>
</dbReference>
<dbReference type="Proteomes" id="UP001499909">
    <property type="component" value="Unassembled WGS sequence"/>
</dbReference>
<sequence>MYALVDCNNFYVSCERVFQPQLEGQPGVVLSNNDGCLISRSDEAKALGLEMGAPYHLVRAQLQAQGVWVRSSNYALYGDLSRRVVEVLGLFTPDVEVYSIDEAFLDLAGLGYIVPDLEAYAARIRATVQQYVGIPTCVGVAPTKTLAKLANRLARRTGTRVMVLATAAEQQLALAATPSGSVWGIGRRYARKLLEADVHTAADLAAQPEAWVRRHLGGVVGVRLWQELRGRPCLGFAGPEWDDDGQLLPARSAKHTITCTRSFGRPQQELEPLREAVATFVARAAEKLRRQDGAANMLTVLLGTRGPTATARSTTHTAVLALPDATSSTPELTRVAWQGLQQLWRANTSYYRAGVLLGGLEPAGQPQLSLFGPTPEAQARQQHLMTALDIVNKRFGRDAVRCAATGQKKPAWSGRAAFRSAQFTTSWPQLWTVA</sequence>
<evidence type="ECO:0000313" key="8">
    <source>
        <dbReference type="Proteomes" id="UP001499909"/>
    </source>
</evidence>
<protein>
    <submittedName>
        <fullName evidence="7">Y-family DNA polymerase</fullName>
    </submittedName>
</protein>
<dbReference type="InterPro" id="IPR017961">
    <property type="entry name" value="DNA_pol_Y-fam_little_finger"/>
</dbReference>
<dbReference type="EMBL" id="BAABDH010000112">
    <property type="protein sequence ID" value="GAA3953423.1"/>
    <property type="molecule type" value="Genomic_DNA"/>
</dbReference>
<gene>
    <name evidence="7" type="ORF">GCM10022406_38920</name>
</gene>
<evidence type="ECO:0000259" key="6">
    <source>
        <dbReference type="PROSITE" id="PS50173"/>
    </source>
</evidence>
<dbReference type="Gene3D" id="3.30.70.270">
    <property type="match status" value="1"/>
</dbReference>
<comment type="caution">
    <text evidence="7">The sequence shown here is derived from an EMBL/GenBank/DDBJ whole genome shotgun (WGS) entry which is preliminary data.</text>
</comment>
<dbReference type="PANTHER" id="PTHR11076:SF34">
    <property type="entry name" value="PROTEIN UMUC"/>
    <property type="match status" value="1"/>
</dbReference>
<keyword evidence="2" id="KW-0227">DNA damage</keyword>
<evidence type="ECO:0000256" key="5">
    <source>
        <dbReference type="ARBA" id="ARBA00023236"/>
    </source>
</evidence>
<dbReference type="Gene3D" id="1.10.150.20">
    <property type="entry name" value="5' to 3' exonuclease, C-terminal subdomain"/>
    <property type="match status" value="1"/>
</dbReference>
<dbReference type="Pfam" id="PF11799">
    <property type="entry name" value="IMS_C"/>
    <property type="match status" value="1"/>
</dbReference>
<keyword evidence="8" id="KW-1185">Reference proteome</keyword>
<keyword evidence="5" id="KW-0742">SOS response</keyword>
<keyword evidence="4" id="KW-0234">DNA repair</keyword>
<dbReference type="PROSITE" id="PS50173">
    <property type="entry name" value="UMUC"/>
    <property type="match status" value="1"/>
</dbReference>
<dbReference type="CDD" id="cd01700">
    <property type="entry name" value="PolY_Pol_V_umuC"/>
    <property type="match status" value="1"/>
</dbReference>
<reference evidence="8" key="1">
    <citation type="journal article" date="2019" name="Int. J. Syst. Evol. Microbiol.">
        <title>The Global Catalogue of Microorganisms (GCM) 10K type strain sequencing project: providing services to taxonomists for standard genome sequencing and annotation.</title>
        <authorList>
            <consortium name="The Broad Institute Genomics Platform"/>
            <consortium name="The Broad Institute Genome Sequencing Center for Infectious Disease"/>
            <person name="Wu L."/>
            <person name="Ma J."/>
        </authorList>
    </citation>
    <scope>NUCLEOTIDE SEQUENCE [LARGE SCALE GENOMIC DNA]</scope>
    <source>
        <strain evidence="8">JCM 17214</strain>
    </source>
</reference>
<evidence type="ECO:0000256" key="1">
    <source>
        <dbReference type="ARBA" id="ARBA00010945"/>
    </source>
</evidence>
<evidence type="ECO:0000256" key="4">
    <source>
        <dbReference type="ARBA" id="ARBA00023204"/>
    </source>
</evidence>
<dbReference type="InterPro" id="IPR043128">
    <property type="entry name" value="Rev_trsase/Diguanyl_cyclase"/>
</dbReference>